<organism evidence="1">
    <name type="scientific">marine sediment metagenome</name>
    <dbReference type="NCBI Taxonomy" id="412755"/>
    <lineage>
        <taxon>unclassified sequences</taxon>
        <taxon>metagenomes</taxon>
        <taxon>ecological metagenomes</taxon>
    </lineage>
</organism>
<evidence type="ECO:0000313" key="1">
    <source>
        <dbReference type="EMBL" id="GAI71616.1"/>
    </source>
</evidence>
<gene>
    <name evidence="1" type="ORF">S12H4_06898</name>
</gene>
<name>X1RXH8_9ZZZZ</name>
<dbReference type="AlphaFoldDB" id="X1RXH8"/>
<comment type="caution">
    <text evidence="1">The sequence shown here is derived from an EMBL/GenBank/DDBJ whole genome shotgun (WGS) entry which is preliminary data.</text>
</comment>
<proteinExistence type="predicted"/>
<reference evidence="1" key="1">
    <citation type="journal article" date="2014" name="Front. Microbiol.">
        <title>High frequency of phylogenetically diverse reductive dehalogenase-homologous genes in deep subseafloor sedimentary metagenomes.</title>
        <authorList>
            <person name="Kawai M."/>
            <person name="Futagami T."/>
            <person name="Toyoda A."/>
            <person name="Takaki Y."/>
            <person name="Nishi S."/>
            <person name="Hori S."/>
            <person name="Arai W."/>
            <person name="Tsubouchi T."/>
            <person name="Morono Y."/>
            <person name="Uchiyama I."/>
            <person name="Ito T."/>
            <person name="Fujiyama A."/>
            <person name="Inagaki F."/>
            <person name="Takami H."/>
        </authorList>
    </citation>
    <scope>NUCLEOTIDE SEQUENCE</scope>
    <source>
        <strain evidence="1">Expedition CK06-06</strain>
    </source>
</reference>
<protein>
    <submittedName>
        <fullName evidence="1">Uncharacterized protein</fullName>
    </submittedName>
</protein>
<dbReference type="EMBL" id="BARW01002486">
    <property type="protein sequence ID" value="GAI71616.1"/>
    <property type="molecule type" value="Genomic_DNA"/>
</dbReference>
<accession>X1RXH8</accession>
<sequence>MGKHYGLDALTLHELRINVDKEWVDEDGNLRGITNLKELASGMTKGDVFFRQGGVLVKLSPGSIGDELTSGGPGNAIQWKAPPGL</sequence>